<feature type="signal peptide" evidence="7">
    <location>
        <begin position="1"/>
        <end position="34"/>
    </location>
</feature>
<dbReference type="NCBIfam" id="NF008588">
    <property type="entry name" value="PRK11553.1"/>
    <property type="match status" value="1"/>
</dbReference>
<evidence type="ECO:0000313" key="9">
    <source>
        <dbReference type="EMBL" id="PPC78330.1"/>
    </source>
</evidence>
<gene>
    <name evidence="9" type="ORF">C4K68_05700</name>
</gene>
<evidence type="ECO:0000256" key="6">
    <source>
        <dbReference type="ARBA" id="ARBA00070228"/>
    </source>
</evidence>
<comment type="function">
    <text evidence="5">Part of a binding-protein-dependent transport system for aliphatic sulfonates. Putative binding protein.</text>
</comment>
<protein>
    <recommendedName>
        <fullName evidence="6">Putative aliphatic sulfonates-binding protein</fullName>
    </recommendedName>
</protein>
<feature type="chain" id="PRO_5015430067" description="Putative aliphatic sulfonates-binding protein" evidence="7">
    <location>
        <begin position="35"/>
        <end position="330"/>
    </location>
</feature>
<evidence type="ECO:0000256" key="3">
    <source>
        <dbReference type="ARBA" id="ARBA00022448"/>
    </source>
</evidence>
<evidence type="ECO:0000259" key="8">
    <source>
        <dbReference type="SMART" id="SM00062"/>
    </source>
</evidence>
<comment type="similarity">
    <text evidence="2">Belongs to the bacterial solute-binding protein SsuA/TauA family.</text>
</comment>
<evidence type="ECO:0000256" key="1">
    <source>
        <dbReference type="ARBA" id="ARBA00004418"/>
    </source>
</evidence>
<dbReference type="GO" id="GO:0016020">
    <property type="term" value="C:membrane"/>
    <property type="evidence" value="ECO:0007669"/>
    <property type="project" value="InterPro"/>
</dbReference>
<evidence type="ECO:0000256" key="5">
    <source>
        <dbReference type="ARBA" id="ARBA00055538"/>
    </source>
</evidence>
<dbReference type="AlphaFoldDB" id="A0A2S5KU97"/>
<comment type="caution">
    <text evidence="9">The sequence shown here is derived from an EMBL/GenBank/DDBJ whole genome shotgun (WGS) entry which is preliminary data.</text>
</comment>
<dbReference type="PANTHER" id="PTHR30024">
    <property type="entry name" value="ALIPHATIC SULFONATES-BINDING PROTEIN-RELATED"/>
    <property type="match status" value="1"/>
</dbReference>
<accession>A0A2S5KU97</accession>
<dbReference type="SMART" id="SM00062">
    <property type="entry name" value="PBPb"/>
    <property type="match status" value="1"/>
</dbReference>
<dbReference type="OrthoDB" id="7374754at2"/>
<name>A0A2S5KU97_9PROT</name>
<dbReference type="EMBL" id="PRLP01000016">
    <property type="protein sequence ID" value="PPC78330.1"/>
    <property type="molecule type" value="Genomic_DNA"/>
</dbReference>
<reference evidence="9 10" key="1">
    <citation type="submission" date="2018-02" db="EMBL/GenBank/DDBJ databases">
        <title>novel marine gammaproteobacteria from coastal saline agro ecosystem.</title>
        <authorList>
            <person name="Krishnan R."/>
            <person name="Ramesh Kumar N."/>
        </authorList>
    </citation>
    <scope>NUCLEOTIDE SEQUENCE [LARGE SCALE GENOMIC DNA]</scope>
    <source>
        <strain evidence="9 10">228</strain>
    </source>
</reference>
<dbReference type="Proteomes" id="UP000238196">
    <property type="component" value="Unassembled WGS sequence"/>
</dbReference>
<evidence type="ECO:0000256" key="4">
    <source>
        <dbReference type="ARBA" id="ARBA00022729"/>
    </source>
</evidence>
<dbReference type="Pfam" id="PF09084">
    <property type="entry name" value="NMT1"/>
    <property type="match status" value="1"/>
</dbReference>
<dbReference type="FunFam" id="3.40.190.10:FF:000050">
    <property type="entry name" value="Sulfonate ABC transporter substrate-binding protein"/>
    <property type="match status" value="1"/>
</dbReference>
<comment type="subcellular location">
    <subcellularLocation>
        <location evidence="1">Periplasm</location>
    </subcellularLocation>
</comment>
<dbReference type="InterPro" id="IPR010067">
    <property type="entry name" value="ABC_SsuA_sub-bd"/>
</dbReference>
<organism evidence="9 10">
    <name type="scientific">Proteobacteria bacterium 228</name>
    <dbReference type="NCBI Taxonomy" id="2083153"/>
    <lineage>
        <taxon>Bacteria</taxon>
        <taxon>Pseudomonadati</taxon>
        <taxon>Pseudomonadota</taxon>
    </lineage>
</organism>
<evidence type="ECO:0000313" key="10">
    <source>
        <dbReference type="Proteomes" id="UP000238196"/>
    </source>
</evidence>
<keyword evidence="3" id="KW-0813">Transport</keyword>
<dbReference type="NCBIfam" id="TIGR01728">
    <property type="entry name" value="SsuA_fam"/>
    <property type="match status" value="1"/>
</dbReference>
<dbReference type="PANTHER" id="PTHR30024:SF42">
    <property type="entry name" value="ALIPHATIC SULFONATES-BINDING PROTEIN-RELATED"/>
    <property type="match status" value="1"/>
</dbReference>
<evidence type="ECO:0000256" key="2">
    <source>
        <dbReference type="ARBA" id="ARBA00010742"/>
    </source>
</evidence>
<sequence length="330" mass="35475">MPLHPARSALRRWLQASALSLLASTSLISPLSQAAETLPDQLRIGYQKGTVNLVLAKSYALVEQAYPQLRVNWVEFPAGPQLLEALNAGSIDLGATGDMPPIFAQAAGVDLLYVGYEPPQPRNAAIIVGKDSRFQRIEDLRGAKVAVQKGSSAHNLLLRALASAGLSITDIQPVYLAPADARAALASGAVDGWAIWDPFYAAALLHGNARTLKDGSGITDTGSFYLAAGTFVHDHPDFVKGVLAALNQSDSYLRQQPQHSVKILAASMGLPEDVIERLVSNRDPSGVFPLNDTIVAAQQQSADRFYQQKLIPRDPRVSEVIWQAPQETGQ</sequence>
<dbReference type="GO" id="GO:0042626">
    <property type="term" value="F:ATPase-coupled transmembrane transporter activity"/>
    <property type="evidence" value="ECO:0007669"/>
    <property type="project" value="InterPro"/>
</dbReference>
<dbReference type="GO" id="GO:0042597">
    <property type="term" value="C:periplasmic space"/>
    <property type="evidence" value="ECO:0007669"/>
    <property type="project" value="UniProtKB-SubCell"/>
</dbReference>
<dbReference type="InterPro" id="IPR001638">
    <property type="entry name" value="Solute-binding_3/MltF_N"/>
</dbReference>
<dbReference type="Gene3D" id="3.40.190.10">
    <property type="entry name" value="Periplasmic binding protein-like II"/>
    <property type="match status" value="2"/>
</dbReference>
<evidence type="ECO:0000256" key="7">
    <source>
        <dbReference type="SAM" id="SignalP"/>
    </source>
</evidence>
<feature type="domain" description="Solute-binding protein family 3/N-terminal" evidence="8">
    <location>
        <begin position="41"/>
        <end position="259"/>
    </location>
</feature>
<dbReference type="SUPFAM" id="SSF53850">
    <property type="entry name" value="Periplasmic binding protein-like II"/>
    <property type="match status" value="1"/>
</dbReference>
<dbReference type="InterPro" id="IPR015168">
    <property type="entry name" value="SsuA/THI5"/>
</dbReference>
<keyword evidence="4 7" id="KW-0732">Signal</keyword>
<proteinExistence type="inferred from homology"/>